<reference evidence="1 2" key="1">
    <citation type="submission" date="2019-12" db="EMBL/GenBank/DDBJ databases">
        <authorList>
            <person name="Harris M."/>
            <person name="Ho T.C."/>
            <person name="Fruchtman H."/>
            <person name="Garin M."/>
            <person name="Kubatin V."/>
            <person name="Lu T."/>
            <person name="Xue L."/>
            <person name="Marr M.T."/>
        </authorList>
    </citation>
    <scope>NUCLEOTIDE SEQUENCE [LARGE SCALE GENOMIC DNA]</scope>
</reference>
<dbReference type="Proteomes" id="UP000464957">
    <property type="component" value="Segment"/>
</dbReference>
<evidence type="ECO:0000313" key="2">
    <source>
        <dbReference type="Proteomes" id="UP000464957"/>
    </source>
</evidence>
<dbReference type="EMBL" id="MN794232">
    <property type="protein sequence ID" value="QHJ74352.1"/>
    <property type="molecule type" value="Genomic_DNA"/>
</dbReference>
<sequence>MSALFCIIQLLKRNKENHYDYSNSIRRSNVHHSITRARKRNAPVHVRRKQNYDADVRRSYQLNQSVLYREVRKLLPITTGEINHDTNRYAIDITMLCNTNWH</sequence>
<protein>
    <submittedName>
        <fullName evidence="1">Uncharacterized protein</fullName>
    </submittedName>
</protein>
<gene>
    <name evidence="1" type="ORF">VH12019_00025</name>
</gene>
<evidence type="ECO:0000313" key="1">
    <source>
        <dbReference type="EMBL" id="QHJ74352.1"/>
    </source>
</evidence>
<name>A0A6B9SYV6_9CAUD</name>
<organism evidence="1 2">
    <name type="scientific">Vibrio phage VH1_2019</name>
    <dbReference type="NCBI Taxonomy" id="2686307"/>
    <lineage>
        <taxon>Viruses</taxon>
        <taxon>Duplodnaviria</taxon>
        <taxon>Heunggongvirae</taxon>
        <taxon>Uroviricota</taxon>
        <taxon>Caudoviricetes</taxon>
        <taxon>Pantevenvirales</taxon>
        <taxon>Straboviridae</taxon>
        <taxon>Schizotequatrovirus</taxon>
        <taxon>Schizotequatrovirus KVP40</taxon>
    </lineage>
</organism>
<accession>A0A6B9SYV6</accession>
<proteinExistence type="predicted"/>